<dbReference type="Pfam" id="PF13249">
    <property type="entry name" value="SQHop_cyclase_N"/>
    <property type="match status" value="1"/>
</dbReference>
<proteinExistence type="inferred from homology"/>
<reference evidence="4" key="1">
    <citation type="submission" date="2021-03" db="EMBL/GenBank/DDBJ databases">
        <authorList>
            <person name="Tagirdzhanova G."/>
        </authorList>
    </citation>
    <scope>NUCLEOTIDE SEQUENCE</scope>
</reference>
<keyword evidence="2" id="KW-0443">Lipid metabolism</keyword>
<dbReference type="Proteomes" id="UP000664521">
    <property type="component" value="Unassembled WGS sequence"/>
</dbReference>
<dbReference type="GO" id="GO:0000250">
    <property type="term" value="F:lanosterol synthase activity"/>
    <property type="evidence" value="ECO:0007669"/>
    <property type="project" value="TreeGrafter"/>
</dbReference>
<dbReference type="GO" id="GO:0016104">
    <property type="term" value="P:triterpenoid biosynthetic process"/>
    <property type="evidence" value="ECO:0007669"/>
    <property type="project" value="InterPro"/>
</dbReference>
<dbReference type="InterPro" id="IPR032697">
    <property type="entry name" value="SQ_cyclase_N"/>
</dbReference>
<evidence type="ECO:0000256" key="2">
    <source>
        <dbReference type="ARBA" id="ARBA00022955"/>
    </source>
</evidence>
<dbReference type="AlphaFoldDB" id="A0A8H3IB77"/>
<comment type="similarity">
    <text evidence="1">Belongs to the terpene cyclase/mutase family.</text>
</comment>
<dbReference type="EMBL" id="CAJPDS010000014">
    <property type="protein sequence ID" value="CAF9914320.1"/>
    <property type="molecule type" value="Genomic_DNA"/>
</dbReference>
<keyword evidence="2" id="KW-0444">Lipid biosynthesis</keyword>
<feature type="domain" description="Squalene cyclase N-terminal" evidence="3">
    <location>
        <begin position="83"/>
        <end position="369"/>
    </location>
</feature>
<gene>
    <name evidence="4" type="ORF">HETSPECPRED_001949</name>
</gene>
<evidence type="ECO:0000313" key="5">
    <source>
        <dbReference type="Proteomes" id="UP000664521"/>
    </source>
</evidence>
<dbReference type="Gene3D" id="1.50.10.20">
    <property type="match status" value="1"/>
</dbReference>
<keyword evidence="5" id="KW-1185">Reference proteome</keyword>
<evidence type="ECO:0000259" key="3">
    <source>
        <dbReference type="Pfam" id="PF13249"/>
    </source>
</evidence>
<keyword evidence="2" id="KW-0752">Steroid biosynthesis</keyword>
<dbReference type="InterPro" id="IPR008930">
    <property type="entry name" value="Terpenoid_cyclase/PrenylTrfase"/>
</dbReference>
<name>A0A8H3IB77_9LECA</name>
<comment type="caution">
    <text evidence="4">The sequence shown here is derived from an EMBL/GenBank/DDBJ whole genome shotgun (WGS) entry which is preliminary data.</text>
</comment>
<dbReference type="Gene3D" id="6.20.120.20">
    <property type="match status" value="1"/>
</dbReference>
<evidence type="ECO:0000313" key="4">
    <source>
        <dbReference type="EMBL" id="CAF9914320.1"/>
    </source>
</evidence>
<sequence>MAVDEKRSLSWPRTDLTRWRLTSTDGAHRWLYLSKEDSEQQSQSAAERHFLGLQKHSQQAPTFPTPKTYPESAINGLLSYQGLQLNDGHWGCGFGGPSFILPGLIFALYVTKTPLLPEWKTEIRSYIAHHVNSDGGWGLFPGATTTAWATALYYVLLRLLGVEALDPLAAQARKCLLALGGAIGVPQWGKFWLCVLNLYQWEGVNPVPPELWLLPEWLPFHPSRWWVQTRYIYCPISYLYVNKCQMPLNPLLQTVREEIYVQPFSSIRFEDHSSTVAATDMKVMPSMILKLTYPLLRIWDTYLRPTWLHREVNDRLRDLIRQHDENTAYNDMVSTDQGLIMAMLYFDEGEESINLAKHRERFPKFLWQAAEGMTVSSTDGAQVWDTALSVLAVVEAGLVQDARFREAMLKALDFLEKQQLRENLTDPYR</sequence>
<accession>A0A8H3IB77</accession>
<dbReference type="GO" id="GO:0006696">
    <property type="term" value="P:ergosterol biosynthetic process"/>
    <property type="evidence" value="ECO:0007669"/>
    <property type="project" value="TreeGrafter"/>
</dbReference>
<dbReference type="PANTHER" id="PTHR11764">
    <property type="entry name" value="TERPENE CYCLASE/MUTASE FAMILY MEMBER"/>
    <property type="match status" value="1"/>
</dbReference>
<organism evidence="4 5">
    <name type="scientific">Heterodermia speciosa</name>
    <dbReference type="NCBI Taxonomy" id="116794"/>
    <lineage>
        <taxon>Eukaryota</taxon>
        <taxon>Fungi</taxon>
        <taxon>Dikarya</taxon>
        <taxon>Ascomycota</taxon>
        <taxon>Pezizomycotina</taxon>
        <taxon>Lecanoromycetes</taxon>
        <taxon>OSLEUM clade</taxon>
        <taxon>Lecanoromycetidae</taxon>
        <taxon>Caliciales</taxon>
        <taxon>Physciaceae</taxon>
        <taxon>Heterodermia</taxon>
    </lineage>
</organism>
<dbReference type="InterPro" id="IPR018333">
    <property type="entry name" value="Squalene_cyclase"/>
</dbReference>
<dbReference type="GO" id="GO:0005811">
    <property type="term" value="C:lipid droplet"/>
    <property type="evidence" value="ECO:0007669"/>
    <property type="project" value="InterPro"/>
</dbReference>
<dbReference type="OrthoDB" id="21502at2759"/>
<dbReference type="PANTHER" id="PTHR11764:SF20">
    <property type="entry name" value="LANOSTEROL SYNTHASE"/>
    <property type="match status" value="1"/>
</dbReference>
<protein>
    <recommendedName>
        <fullName evidence="3">Squalene cyclase N-terminal domain-containing protein</fullName>
    </recommendedName>
</protein>
<dbReference type="SUPFAM" id="SSF48239">
    <property type="entry name" value="Terpenoid cyclases/Protein prenyltransferases"/>
    <property type="match status" value="2"/>
</dbReference>
<evidence type="ECO:0000256" key="1">
    <source>
        <dbReference type="ARBA" id="ARBA00009755"/>
    </source>
</evidence>